<proteinExistence type="predicted"/>
<reference evidence="1 2" key="1">
    <citation type="submission" date="2021-06" db="EMBL/GenBank/DDBJ databases">
        <title>Caerostris extrusa draft genome.</title>
        <authorList>
            <person name="Kono N."/>
            <person name="Arakawa K."/>
        </authorList>
    </citation>
    <scope>NUCLEOTIDE SEQUENCE [LARGE SCALE GENOMIC DNA]</scope>
</reference>
<keyword evidence="2" id="KW-1185">Reference proteome</keyword>
<accession>A0AAV4PGZ8</accession>
<organism evidence="1 2">
    <name type="scientific">Caerostris extrusa</name>
    <name type="common">Bark spider</name>
    <name type="synonym">Caerostris bankana</name>
    <dbReference type="NCBI Taxonomy" id="172846"/>
    <lineage>
        <taxon>Eukaryota</taxon>
        <taxon>Metazoa</taxon>
        <taxon>Ecdysozoa</taxon>
        <taxon>Arthropoda</taxon>
        <taxon>Chelicerata</taxon>
        <taxon>Arachnida</taxon>
        <taxon>Araneae</taxon>
        <taxon>Araneomorphae</taxon>
        <taxon>Entelegynae</taxon>
        <taxon>Araneoidea</taxon>
        <taxon>Araneidae</taxon>
        <taxon>Caerostris</taxon>
    </lineage>
</organism>
<evidence type="ECO:0000313" key="1">
    <source>
        <dbReference type="EMBL" id="GIX96346.1"/>
    </source>
</evidence>
<dbReference type="EMBL" id="BPLR01004633">
    <property type="protein sequence ID" value="GIX96346.1"/>
    <property type="molecule type" value="Genomic_DNA"/>
</dbReference>
<name>A0AAV4PGZ8_CAEEX</name>
<gene>
    <name evidence="1" type="ORF">CEXT_689071</name>
</gene>
<dbReference type="Proteomes" id="UP001054945">
    <property type="component" value="Unassembled WGS sequence"/>
</dbReference>
<sequence>MVMMRMDTINLVCMKVSPLYSREGRQVTQMEEAACSKFKTLLLKIITTSILNMLQIWKDLAFEDYNKDIRYASNLARLLDLSGLMVDWHLASNLEGSFEDYDILDMLQT</sequence>
<comment type="caution">
    <text evidence="1">The sequence shown here is derived from an EMBL/GenBank/DDBJ whole genome shotgun (WGS) entry which is preliminary data.</text>
</comment>
<evidence type="ECO:0000313" key="2">
    <source>
        <dbReference type="Proteomes" id="UP001054945"/>
    </source>
</evidence>
<protein>
    <submittedName>
        <fullName evidence="1">Uncharacterized protein</fullName>
    </submittedName>
</protein>
<dbReference type="AlphaFoldDB" id="A0AAV4PGZ8"/>